<dbReference type="Gene3D" id="3.30.1330.40">
    <property type="entry name" value="RutC-like"/>
    <property type="match status" value="1"/>
</dbReference>
<dbReference type="Proteomes" id="UP001147700">
    <property type="component" value="Unassembled WGS sequence"/>
</dbReference>
<organism evidence="2 3">
    <name type="scientific">Solirubrobacter deserti</name>
    <dbReference type="NCBI Taxonomy" id="2282478"/>
    <lineage>
        <taxon>Bacteria</taxon>
        <taxon>Bacillati</taxon>
        <taxon>Actinomycetota</taxon>
        <taxon>Thermoleophilia</taxon>
        <taxon>Solirubrobacterales</taxon>
        <taxon>Solirubrobacteraceae</taxon>
        <taxon>Solirubrobacter</taxon>
    </lineage>
</organism>
<evidence type="ECO:0000256" key="1">
    <source>
        <dbReference type="ARBA" id="ARBA00010552"/>
    </source>
</evidence>
<evidence type="ECO:0000313" key="2">
    <source>
        <dbReference type="EMBL" id="MDA0138872.1"/>
    </source>
</evidence>
<reference evidence="2" key="1">
    <citation type="submission" date="2022-10" db="EMBL/GenBank/DDBJ databases">
        <title>The WGS of Solirubrobacter sp. CPCC 204708.</title>
        <authorList>
            <person name="Jiang Z."/>
        </authorList>
    </citation>
    <scope>NUCLEOTIDE SEQUENCE</scope>
    <source>
        <strain evidence="2">CPCC 204708</strain>
    </source>
</reference>
<comment type="similarity">
    <text evidence="1">Belongs to the RutC family.</text>
</comment>
<accession>A0ABT4RK28</accession>
<dbReference type="RefSeq" id="WP_202953412.1">
    <property type="nucleotide sequence ID" value="NZ_JAPCID010000019.1"/>
</dbReference>
<dbReference type="InterPro" id="IPR035959">
    <property type="entry name" value="RutC-like_sf"/>
</dbReference>
<dbReference type="EMBL" id="JAPCID010000019">
    <property type="protein sequence ID" value="MDA0138872.1"/>
    <property type="molecule type" value="Genomic_DNA"/>
</dbReference>
<sequence>MSLEGLNPPTLATPDTYTQVMIAEGRRLVFISGQVAEDRDGNFVGAGDLAVQAREAFANVGRALAAAGARPDEVAKLQIFVVGLTLEHLPVIEAARVAVFGDHKPADTLLGVAALGYADALIEVEAVAVLDRQSA</sequence>
<dbReference type="Pfam" id="PF01042">
    <property type="entry name" value="Ribonuc_L-PSP"/>
    <property type="match status" value="1"/>
</dbReference>
<gene>
    <name evidence="2" type="ORF">OJ962_15320</name>
</gene>
<dbReference type="InterPro" id="IPR006175">
    <property type="entry name" value="YjgF/YER057c/UK114"/>
</dbReference>
<comment type="caution">
    <text evidence="2">The sequence shown here is derived from an EMBL/GenBank/DDBJ whole genome shotgun (WGS) entry which is preliminary data.</text>
</comment>
<evidence type="ECO:0000313" key="3">
    <source>
        <dbReference type="Proteomes" id="UP001147700"/>
    </source>
</evidence>
<protein>
    <submittedName>
        <fullName evidence="2">RidA family protein</fullName>
    </submittedName>
</protein>
<proteinExistence type="inferred from homology"/>
<dbReference type="CDD" id="cd00448">
    <property type="entry name" value="YjgF_YER057c_UK114_family"/>
    <property type="match status" value="1"/>
</dbReference>
<name>A0ABT4RK28_9ACTN</name>
<dbReference type="PANTHER" id="PTHR11803">
    <property type="entry name" value="2-IMINOBUTANOATE/2-IMINOPROPANOATE DEAMINASE RIDA"/>
    <property type="match status" value="1"/>
</dbReference>
<dbReference type="SUPFAM" id="SSF55298">
    <property type="entry name" value="YjgF-like"/>
    <property type="match status" value="1"/>
</dbReference>
<dbReference type="PANTHER" id="PTHR11803:SF58">
    <property type="entry name" value="PROTEIN HMF1-RELATED"/>
    <property type="match status" value="1"/>
</dbReference>
<keyword evidence="3" id="KW-1185">Reference proteome</keyword>